<feature type="domain" description="NAD-dependent epimerase/dehydratase" evidence="3">
    <location>
        <begin position="14"/>
        <end position="269"/>
    </location>
</feature>
<reference evidence="5" key="1">
    <citation type="journal article" date="2023" name="Mol. Phylogenet. Evol.">
        <title>Genome-scale phylogeny and comparative genomics of the fungal order Sordariales.</title>
        <authorList>
            <person name="Hensen N."/>
            <person name="Bonometti L."/>
            <person name="Westerberg I."/>
            <person name="Brannstrom I.O."/>
            <person name="Guillou S."/>
            <person name="Cros-Aarteil S."/>
            <person name="Calhoun S."/>
            <person name="Haridas S."/>
            <person name="Kuo A."/>
            <person name="Mondo S."/>
            <person name="Pangilinan J."/>
            <person name="Riley R."/>
            <person name="LaButti K."/>
            <person name="Andreopoulos B."/>
            <person name="Lipzen A."/>
            <person name="Chen C."/>
            <person name="Yan M."/>
            <person name="Daum C."/>
            <person name="Ng V."/>
            <person name="Clum A."/>
            <person name="Steindorff A."/>
            <person name="Ohm R.A."/>
            <person name="Martin F."/>
            <person name="Silar P."/>
            <person name="Natvig D.O."/>
            <person name="Lalanne C."/>
            <person name="Gautier V."/>
            <person name="Ament-Velasquez S.L."/>
            <person name="Kruys A."/>
            <person name="Hutchinson M.I."/>
            <person name="Powell A.J."/>
            <person name="Barry K."/>
            <person name="Miller A.N."/>
            <person name="Grigoriev I.V."/>
            <person name="Debuchy R."/>
            <person name="Gladieux P."/>
            <person name="Hiltunen Thoren M."/>
            <person name="Johannesson H."/>
        </authorList>
    </citation>
    <scope>NUCLEOTIDE SEQUENCE [LARGE SCALE GENOMIC DNA]</scope>
    <source>
        <strain evidence="5">CBS 340.73</strain>
    </source>
</reference>
<dbReference type="EMBL" id="MU853796">
    <property type="protein sequence ID" value="KAK3940420.1"/>
    <property type="molecule type" value="Genomic_DNA"/>
</dbReference>
<name>A0AAN6N773_9PEZI</name>
<dbReference type="Proteomes" id="UP001303473">
    <property type="component" value="Unassembled WGS sequence"/>
</dbReference>
<dbReference type="InterPro" id="IPR001509">
    <property type="entry name" value="Epimerase_deHydtase"/>
</dbReference>
<dbReference type="Gene3D" id="3.40.50.720">
    <property type="entry name" value="NAD(P)-binding Rossmann-like Domain"/>
    <property type="match status" value="1"/>
</dbReference>
<accession>A0AAN6N773</accession>
<evidence type="ECO:0000256" key="1">
    <source>
        <dbReference type="ARBA" id="ARBA00023002"/>
    </source>
</evidence>
<comment type="similarity">
    <text evidence="2">Belongs to the NAD(P)-dependent epimerase/dehydratase family. Dihydroflavonol-4-reductase subfamily.</text>
</comment>
<dbReference type="GO" id="GO:0016616">
    <property type="term" value="F:oxidoreductase activity, acting on the CH-OH group of donors, NAD or NADP as acceptor"/>
    <property type="evidence" value="ECO:0007669"/>
    <property type="project" value="TreeGrafter"/>
</dbReference>
<dbReference type="AlphaFoldDB" id="A0AAN6N773"/>
<protein>
    <submittedName>
        <fullName evidence="4">NAD(P)-binding protein</fullName>
    </submittedName>
</protein>
<dbReference type="SUPFAM" id="SSF51735">
    <property type="entry name" value="NAD(P)-binding Rossmann-fold domains"/>
    <property type="match status" value="1"/>
</dbReference>
<dbReference type="InterPro" id="IPR050425">
    <property type="entry name" value="NAD(P)_dehydrat-like"/>
</dbReference>
<dbReference type="Pfam" id="PF01370">
    <property type="entry name" value="Epimerase"/>
    <property type="match status" value="1"/>
</dbReference>
<dbReference type="PANTHER" id="PTHR10366">
    <property type="entry name" value="NAD DEPENDENT EPIMERASE/DEHYDRATASE"/>
    <property type="match status" value="1"/>
</dbReference>
<evidence type="ECO:0000313" key="5">
    <source>
        <dbReference type="Proteomes" id="UP001303473"/>
    </source>
</evidence>
<gene>
    <name evidence="4" type="ORF">QBC46DRAFT_354135</name>
</gene>
<evidence type="ECO:0000313" key="4">
    <source>
        <dbReference type="EMBL" id="KAK3940420.1"/>
    </source>
</evidence>
<keyword evidence="1" id="KW-0560">Oxidoreductase</keyword>
<evidence type="ECO:0000259" key="3">
    <source>
        <dbReference type="Pfam" id="PF01370"/>
    </source>
</evidence>
<organism evidence="4 5">
    <name type="scientific">Diplogelasinospora grovesii</name>
    <dbReference type="NCBI Taxonomy" id="303347"/>
    <lineage>
        <taxon>Eukaryota</taxon>
        <taxon>Fungi</taxon>
        <taxon>Dikarya</taxon>
        <taxon>Ascomycota</taxon>
        <taxon>Pezizomycotina</taxon>
        <taxon>Sordariomycetes</taxon>
        <taxon>Sordariomycetidae</taxon>
        <taxon>Sordariales</taxon>
        <taxon>Diplogelasinosporaceae</taxon>
        <taxon>Diplogelasinospora</taxon>
    </lineage>
</organism>
<dbReference type="PANTHER" id="PTHR10366:SF562">
    <property type="entry name" value="ALDEHYDE REDUCTASE II (AFU_ORTHOLOGUE AFUA_1G11360)"/>
    <property type="match status" value="1"/>
</dbReference>
<proteinExistence type="inferred from homology"/>
<keyword evidence="5" id="KW-1185">Reference proteome</keyword>
<dbReference type="InterPro" id="IPR036291">
    <property type="entry name" value="NAD(P)-bd_dom_sf"/>
</dbReference>
<evidence type="ECO:0000256" key="2">
    <source>
        <dbReference type="ARBA" id="ARBA00023445"/>
    </source>
</evidence>
<sequence length="357" mass="39085">MSEPTPSIPKGNWILVTGATGFLASHIVKQFAERGYRVRGTVRDLAKAQWLVNDPTFLKPYADVGGLELVQVPDLFSPDTDLAGLVKEMSAIVHVATDTSFSPDPNKVIPQTVAGVTALMEAAAREPSVKEFVYTSSFLAAAVPMPALPGTPVTEVKRDTWNDAFVQMAWAQAENPSPRAGAFVYTASKVEAEKAVWKFVAEKKPGFVVNTICPSQLLGEPLCKAHVNSGVAWIRQLYDGETARLMGFPAVVNVNVKDIAALHVAAVLDPQVQNERLQAWAQHCNWNDVLAIMRKLYPRKEFVDDLPNLAPGLALETDLSQARALLKKWAGQDDWKSLEETITDNTKVLDNREALRG</sequence>
<comment type="caution">
    <text evidence="4">The sequence shown here is derived from an EMBL/GenBank/DDBJ whole genome shotgun (WGS) entry which is preliminary data.</text>
</comment>